<feature type="region of interest" description="Disordered" evidence="1">
    <location>
        <begin position="137"/>
        <end position="174"/>
    </location>
</feature>
<dbReference type="PROSITE" id="PS50181">
    <property type="entry name" value="FBOX"/>
    <property type="match status" value="1"/>
</dbReference>
<accession>A0A3N4IEH5</accession>
<sequence>MSRHLLLSDFIKSGSKQRKKAPRVQQNQPTPLTSSHSVAGRIAAYAQQPGQHLLPKSETSKQVVAPLTGSLFDRLVAQSHLPRNVGRRNYLPAPTYTPISRLPEAPHQTRPTTTTLPIAPQQQLIYQAEPVYYQRTASTPVSVPSKEPEEPAPPPPAPIRPSLPAPAPLPSGPTLTALPTELRLEIYTHLSAFSLLNLSHASRHLYREINSSPKIYKKSPGYFGPAPPKSESADKATKPNLEPLRFGLLEPPTVDGRLSIRNIQYVASRAEWRLYFRLSFQRTAYAHQPEYGCCRKCRHVKQRGEFMVFLIPAKSAAPAELEKGKKKFAIIASMAGFTKRRWDVECLECRKDLHGFGKMKREEWSK</sequence>
<reference evidence="3 4" key="1">
    <citation type="journal article" date="2018" name="Nat. Ecol. Evol.">
        <title>Pezizomycetes genomes reveal the molecular basis of ectomycorrhizal truffle lifestyle.</title>
        <authorList>
            <person name="Murat C."/>
            <person name="Payen T."/>
            <person name="Noel B."/>
            <person name="Kuo A."/>
            <person name="Morin E."/>
            <person name="Chen J."/>
            <person name="Kohler A."/>
            <person name="Krizsan K."/>
            <person name="Balestrini R."/>
            <person name="Da Silva C."/>
            <person name="Montanini B."/>
            <person name="Hainaut M."/>
            <person name="Levati E."/>
            <person name="Barry K.W."/>
            <person name="Belfiori B."/>
            <person name="Cichocki N."/>
            <person name="Clum A."/>
            <person name="Dockter R.B."/>
            <person name="Fauchery L."/>
            <person name="Guy J."/>
            <person name="Iotti M."/>
            <person name="Le Tacon F."/>
            <person name="Lindquist E.A."/>
            <person name="Lipzen A."/>
            <person name="Malagnac F."/>
            <person name="Mello A."/>
            <person name="Molinier V."/>
            <person name="Miyauchi S."/>
            <person name="Poulain J."/>
            <person name="Riccioni C."/>
            <person name="Rubini A."/>
            <person name="Sitrit Y."/>
            <person name="Splivallo R."/>
            <person name="Traeger S."/>
            <person name="Wang M."/>
            <person name="Zifcakova L."/>
            <person name="Wipf D."/>
            <person name="Zambonelli A."/>
            <person name="Paolocci F."/>
            <person name="Nowrousian M."/>
            <person name="Ottonello S."/>
            <person name="Baldrian P."/>
            <person name="Spatafora J.W."/>
            <person name="Henrissat B."/>
            <person name="Nagy L.G."/>
            <person name="Aury J.M."/>
            <person name="Wincker P."/>
            <person name="Grigoriev I.V."/>
            <person name="Bonfante P."/>
            <person name="Martin F.M."/>
        </authorList>
    </citation>
    <scope>NUCLEOTIDE SEQUENCE [LARGE SCALE GENOMIC DNA]</scope>
    <source>
        <strain evidence="3 4">RN42</strain>
    </source>
</reference>
<feature type="domain" description="F-box" evidence="2">
    <location>
        <begin position="172"/>
        <end position="219"/>
    </location>
</feature>
<feature type="region of interest" description="Disordered" evidence="1">
    <location>
        <begin position="1"/>
        <end position="36"/>
    </location>
</feature>
<organism evidence="3 4">
    <name type="scientific">Ascobolus immersus RN42</name>
    <dbReference type="NCBI Taxonomy" id="1160509"/>
    <lineage>
        <taxon>Eukaryota</taxon>
        <taxon>Fungi</taxon>
        <taxon>Dikarya</taxon>
        <taxon>Ascomycota</taxon>
        <taxon>Pezizomycotina</taxon>
        <taxon>Pezizomycetes</taxon>
        <taxon>Pezizales</taxon>
        <taxon>Ascobolaceae</taxon>
        <taxon>Ascobolus</taxon>
    </lineage>
</organism>
<evidence type="ECO:0000313" key="4">
    <source>
        <dbReference type="Proteomes" id="UP000275078"/>
    </source>
</evidence>
<evidence type="ECO:0000313" key="3">
    <source>
        <dbReference type="EMBL" id="RPA82550.1"/>
    </source>
</evidence>
<dbReference type="InterPro" id="IPR036047">
    <property type="entry name" value="F-box-like_dom_sf"/>
</dbReference>
<gene>
    <name evidence="3" type="ORF">BJ508DRAFT_325293</name>
</gene>
<evidence type="ECO:0000256" key="1">
    <source>
        <dbReference type="SAM" id="MobiDB-lite"/>
    </source>
</evidence>
<dbReference type="InterPro" id="IPR001810">
    <property type="entry name" value="F-box_dom"/>
</dbReference>
<protein>
    <recommendedName>
        <fullName evidence="2">F-box domain-containing protein</fullName>
    </recommendedName>
</protein>
<dbReference type="EMBL" id="ML119670">
    <property type="protein sequence ID" value="RPA82550.1"/>
    <property type="molecule type" value="Genomic_DNA"/>
</dbReference>
<dbReference type="SUPFAM" id="SSF81383">
    <property type="entry name" value="F-box domain"/>
    <property type="match status" value="1"/>
</dbReference>
<feature type="region of interest" description="Disordered" evidence="1">
    <location>
        <begin position="85"/>
        <end position="112"/>
    </location>
</feature>
<proteinExistence type="predicted"/>
<feature type="compositionally biased region" description="Polar residues" evidence="1">
    <location>
        <begin position="24"/>
        <end position="36"/>
    </location>
</feature>
<evidence type="ECO:0000259" key="2">
    <source>
        <dbReference type="PROSITE" id="PS50181"/>
    </source>
</evidence>
<feature type="compositionally biased region" description="Pro residues" evidence="1">
    <location>
        <begin position="151"/>
        <end position="171"/>
    </location>
</feature>
<name>A0A3N4IEH5_ASCIM</name>
<keyword evidence="4" id="KW-1185">Reference proteome</keyword>
<dbReference type="AlphaFoldDB" id="A0A3N4IEH5"/>
<dbReference type="Proteomes" id="UP000275078">
    <property type="component" value="Unassembled WGS sequence"/>
</dbReference>